<proteinExistence type="predicted"/>
<sequence>MTQRRDHSGAVAEFLDLAGSDPDLLRSGRIPDPQPAHTPLFRWLASVVGAIEEFLRARGGTALRAGIRVFWGVLAAAGILLLVGPVINKPMDFDDVLASAEVADVEWIARDAAIDYRVAREDDGTFSTVVTERFTANFVNGPEDRVLRTLVTEVDGKDTGFALLDATVDGAPARTEAKRHPTTTDITVRTPSGEAFAGEREVALSYELHHLARSQADAATGDAVDVWDWPLFAPSWPQATKGLTVSVTLPTELDAALVRQPHAAVGWLLVSGNVWLTPDETAEGSVTYSFDNTDSLPPHSDVWIEFTFADGTFAEPPKTALFWLQTWGPLLPLAALGGLMLFALAARWVVWADSAGDPWFVARDSPPEGLSPLLAADLLGKPRHAELVSSLAAAPARGPADATERWLRAVARAGRRAGRLGNLPTVAGWRARWARADQPVAEKLRWAPDSYVRDTFLLAPLAVTLVQWGILRQLSHQVILSAVWWPVAFVLGSTVIAGVTLWAVWRPRPLTRAGALATQQLRGIDVFARATRLLERGPLADPLLPYATLFERPRRAGNAVGVQAARESGDRRVADGWRGEHFLAMPALLATVAAGALAAGSIVLVSTQPAPYGQAEFLTWPSSEASGTIWTQTEGFEIEAELARDEQGRARLDVTERLTVGFEPGGASVPQFEREWPRERWGQDLGLAVAEVRVDGAAVPFVETAGRHTTKVTTKLGEVLTGDLPVEVRYALASPAVEVRDGGDAVQQVRWTAMHWFWDDTFYSNQGNPYDGSEPVRPVRVQLTVAPDLAAELRSGGWIGHGDADRMPGESGQGIMPWSAERDMYTDAGRVELIVGSEQAAPDGALIAGLDADAVESRPAPLPGDGEGEPGEPYAVDPALNATLGQYELGLTGDLGATLNFPAGTFSNVADGVAERYRIAAGAPLALLVGLIVAVLAAAAGVFVAALRGGRAAGPSLALVSFAAIPLLAVAQSVVFWWVTGPMQGDSAVVPALVACSLMMWAAVVAQWVAVVRAGSGAARNGAAEADSR</sequence>
<dbReference type="AlphaFoldDB" id="A0A852R7L2"/>
<feature type="transmembrane region" description="Helical" evidence="1">
    <location>
        <begin position="65"/>
        <end position="87"/>
    </location>
</feature>
<evidence type="ECO:0000259" key="2">
    <source>
        <dbReference type="Pfam" id="PF09972"/>
    </source>
</evidence>
<feature type="transmembrane region" description="Helical" evidence="1">
    <location>
        <begin position="483"/>
        <end position="505"/>
    </location>
</feature>
<evidence type="ECO:0000256" key="1">
    <source>
        <dbReference type="SAM" id="Phobius"/>
    </source>
</evidence>
<dbReference type="RefSeq" id="WP_185985767.1">
    <property type="nucleotide sequence ID" value="NZ_BAAALZ010000004.1"/>
</dbReference>
<keyword evidence="4" id="KW-1185">Reference proteome</keyword>
<feature type="transmembrane region" description="Helical" evidence="1">
    <location>
        <begin position="925"/>
        <end position="947"/>
    </location>
</feature>
<feature type="transmembrane region" description="Helical" evidence="1">
    <location>
        <begin position="959"/>
        <end position="980"/>
    </location>
</feature>
<evidence type="ECO:0000313" key="3">
    <source>
        <dbReference type="EMBL" id="NYD25226.1"/>
    </source>
</evidence>
<name>A0A852R7L2_9MICO</name>
<keyword evidence="1" id="KW-0472">Membrane</keyword>
<organism evidence="3 4">
    <name type="scientific">Leucobacter aridicollis</name>
    <dbReference type="NCBI Taxonomy" id="283878"/>
    <lineage>
        <taxon>Bacteria</taxon>
        <taxon>Bacillati</taxon>
        <taxon>Actinomycetota</taxon>
        <taxon>Actinomycetes</taxon>
        <taxon>Micrococcales</taxon>
        <taxon>Microbacteriaceae</taxon>
        <taxon>Leucobacter</taxon>
    </lineage>
</organism>
<comment type="caution">
    <text evidence="3">The sequence shown here is derived from an EMBL/GenBank/DDBJ whole genome shotgun (WGS) entry which is preliminary data.</text>
</comment>
<protein>
    <recommendedName>
        <fullName evidence="2">DUF2207 domain-containing protein</fullName>
    </recommendedName>
</protein>
<evidence type="ECO:0000313" key="4">
    <source>
        <dbReference type="Proteomes" id="UP000586095"/>
    </source>
</evidence>
<feature type="transmembrane region" description="Helical" evidence="1">
    <location>
        <begin position="582"/>
        <end position="605"/>
    </location>
</feature>
<keyword evidence="1" id="KW-0812">Transmembrane</keyword>
<feature type="domain" description="DUF2207" evidence="2">
    <location>
        <begin position="128"/>
        <end position="303"/>
    </location>
</feature>
<dbReference type="Proteomes" id="UP000586095">
    <property type="component" value="Unassembled WGS sequence"/>
</dbReference>
<dbReference type="EMBL" id="JACCBD010000001">
    <property type="protein sequence ID" value="NYD25226.1"/>
    <property type="molecule type" value="Genomic_DNA"/>
</dbReference>
<feature type="transmembrane region" description="Helical" evidence="1">
    <location>
        <begin position="327"/>
        <end position="350"/>
    </location>
</feature>
<dbReference type="Pfam" id="PF09972">
    <property type="entry name" value="DUF2207"/>
    <property type="match status" value="1"/>
</dbReference>
<feature type="transmembrane region" description="Helical" evidence="1">
    <location>
        <begin position="992"/>
        <end position="1011"/>
    </location>
</feature>
<reference evidence="3 4" key="1">
    <citation type="submission" date="2020-07" db="EMBL/GenBank/DDBJ databases">
        <title>Sequencing the genomes of 1000 actinobacteria strains.</title>
        <authorList>
            <person name="Klenk H.-P."/>
        </authorList>
    </citation>
    <scope>NUCLEOTIDE SEQUENCE [LARGE SCALE GENOMIC DNA]</scope>
    <source>
        <strain evidence="3 4">DSM 17380</strain>
    </source>
</reference>
<feature type="transmembrane region" description="Helical" evidence="1">
    <location>
        <begin position="451"/>
        <end position="471"/>
    </location>
</feature>
<accession>A0A852R7L2</accession>
<gene>
    <name evidence="3" type="ORF">BJ960_000029</name>
</gene>
<keyword evidence="1" id="KW-1133">Transmembrane helix</keyword>
<dbReference type="InterPro" id="IPR018702">
    <property type="entry name" value="DUF2207"/>
</dbReference>